<sequence length="390" mass="42931">MTAITAAVRSLGGDFPAEAFGRTYRLWPQVSDFSDLFTWDDLNEIIARHRLEPPRLRLFNDGTQVPQHAYAHPVVSKRHTVWHRIEPGNLHRQLSEGASLVLDAVDTLHRGVERFAEALERHLRTDVQVNLYASWTSKEGFGLHFDDHDVVVVQLEGAKRWKIHEPTRIDPLRVDVEAPEPPHGEPVAEIVLRAGDMLYLPRGWWHAVAATEGRSLHLTCGLKPTTGADLLSWLADQLRASATVRANLPQLGSREEQVAHLAALLKEFTAALHDGVIEEFLCARGTMDPGRPMPSLPFVGGIPADDNLHVRLTASGAWYEVDGEGRVVMNAGGQQWTFAAPALTVVKHLAEGRTTSIGKLAVASSLPVDQVATLITELVAADVAAVSRRR</sequence>
<dbReference type="GO" id="GO:0046872">
    <property type="term" value="F:metal ion binding"/>
    <property type="evidence" value="ECO:0007669"/>
    <property type="project" value="UniProtKB-KW"/>
</dbReference>
<evidence type="ECO:0000256" key="2">
    <source>
        <dbReference type="ARBA" id="ARBA00022723"/>
    </source>
</evidence>
<accession>A0A101NAS4</accession>
<dbReference type="PROSITE" id="PS51184">
    <property type="entry name" value="JMJC"/>
    <property type="match status" value="1"/>
</dbReference>
<gene>
    <name evidence="5" type="ORF">AQI88_39540</name>
</gene>
<dbReference type="InterPro" id="IPR039994">
    <property type="entry name" value="NO66-like"/>
</dbReference>
<dbReference type="PANTHER" id="PTHR13096:SF8">
    <property type="entry name" value="RIBOSOMAL OXYGENASE 1"/>
    <property type="match status" value="1"/>
</dbReference>
<dbReference type="AlphaFoldDB" id="A0A101NAS4"/>
<comment type="caution">
    <text evidence="5">The sequence shown here is derived from an EMBL/GenBank/DDBJ whole genome shotgun (WGS) entry which is preliminary data.</text>
</comment>
<evidence type="ECO:0000259" key="4">
    <source>
        <dbReference type="PROSITE" id="PS51184"/>
    </source>
</evidence>
<evidence type="ECO:0000256" key="3">
    <source>
        <dbReference type="ARBA" id="ARBA00023004"/>
    </source>
</evidence>
<organism evidence="5 6">
    <name type="scientific">Streptomyces cellostaticus</name>
    <dbReference type="NCBI Taxonomy" id="67285"/>
    <lineage>
        <taxon>Bacteria</taxon>
        <taxon>Bacillati</taxon>
        <taxon>Actinomycetota</taxon>
        <taxon>Actinomycetes</taxon>
        <taxon>Kitasatosporales</taxon>
        <taxon>Streptomycetaceae</taxon>
        <taxon>Streptomyces</taxon>
    </lineage>
</organism>
<name>A0A101NAS4_9ACTN</name>
<dbReference type="Proteomes" id="UP000054241">
    <property type="component" value="Unassembled WGS sequence"/>
</dbReference>
<dbReference type="InterPro" id="IPR003347">
    <property type="entry name" value="JmjC_dom"/>
</dbReference>
<comment type="cofactor">
    <cofactor evidence="1">
        <name>Fe(2+)</name>
        <dbReference type="ChEBI" id="CHEBI:29033"/>
    </cofactor>
</comment>
<dbReference type="RefSeq" id="WP_067010028.1">
    <property type="nucleotide sequence ID" value="NZ_BNDU01000008.1"/>
</dbReference>
<evidence type="ECO:0000313" key="5">
    <source>
        <dbReference type="EMBL" id="KUM89755.1"/>
    </source>
</evidence>
<keyword evidence="6" id="KW-1185">Reference proteome</keyword>
<dbReference type="Gene3D" id="2.60.120.650">
    <property type="entry name" value="Cupin"/>
    <property type="match status" value="1"/>
</dbReference>
<dbReference type="SUPFAM" id="SSF51197">
    <property type="entry name" value="Clavaminate synthase-like"/>
    <property type="match status" value="1"/>
</dbReference>
<dbReference type="EMBL" id="LMWL01000090">
    <property type="protein sequence ID" value="KUM89755.1"/>
    <property type="molecule type" value="Genomic_DNA"/>
</dbReference>
<evidence type="ECO:0000256" key="1">
    <source>
        <dbReference type="ARBA" id="ARBA00001954"/>
    </source>
</evidence>
<dbReference type="Pfam" id="PF08007">
    <property type="entry name" value="JmjC_2"/>
    <property type="match status" value="1"/>
</dbReference>
<reference evidence="5 6" key="1">
    <citation type="submission" date="2015-10" db="EMBL/GenBank/DDBJ databases">
        <title>Draft genome sequence of Streptomyces cellostaticus DSM 40189, type strain for the species Streptomyces cellostaticus.</title>
        <authorList>
            <person name="Ruckert C."/>
            <person name="Winkler A."/>
            <person name="Kalinowski J."/>
            <person name="Kampfer P."/>
            <person name="Glaeser S."/>
        </authorList>
    </citation>
    <scope>NUCLEOTIDE SEQUENCE [LARGE SCALE GENOMIC DNA]</scope>
    <source>
        <strain evidence="5 6">DSM 40189</strain>
    </source>
</reference>
<keyword evidence="3" id="KW-0408">Iron</keyword>
<feature type="domain" description="JmjC" evidence="4">
    <location>
        <begin position="83"/>
        <end position="239"/>
    </location>
</feature>
<keyword evidence="2" id="KW-0479">Metal-binding</keyword>
<evidence type="ECO:0000313" key="6">
    <source>
        <dbReference type="Proteomes" id="UP000054241"/>
    </source>
</evidence>
<dbReference type="OrthoDB" id="9764016at2"/>
<proteinExistence type="predicted"/>
<dbReference type="STRING" id="67285.AQI88_39540"/>
<dbReference type="SMART" id="SM00558">
    <property type="entry name" value="JmjC"/>
    <property type="match status" value="1"/>
</dbReference>
<dbReference type="PANTHER" id="PTHR13096">
    <property type="entry name" value="MINA53 MYC INDUCED NUCLEAR ANTIGEN"/>
    <property type="match status" value="1"/>
</dbReference>
<protein>
    <submittedName>
        <fullName evidence="5">Cupin</fullName>
    </submittedName>
</protein>